<reference evidence="2 3" key="1">
    <citation type="submission" date="2016-07" db="EMBL/GenBank/DDBJ databases">
        <title>Pervasive Adenine N6-methylation of Active Genes in Fungi.</title>
        <authorList>
            <consortium name="DOE Joint Genome Institute"/>
            <person name="Mondo S.J."/>
            <person name="Dannebaum R.O."/>
            <person name="Kuo R.C."/>
            <person name="Labutti K."/>
            <person name="Haridas S."/>
            <person name="Kuo A."/>
            <person name="Salamov A."/>
            <person name="Ahrendt S.R."/>
            <person name="Lipzen A."/>
            <person name="Sullivan W."/>
            <person name="Andreopoulos W.B."/>
            <person name="Clum A."/>
            <person name="Lindquist E."/>
            <person name="Daum C."/>
            <person name="Ramamoorthy G.K."/>
            <person name="Gryganskyi A."/>
            <person name="Culley D."/>
            <person name="Magnuson J.K."/>
            <person name="James T.Y."/>
            <person name="O'Malley M.A."/>
            <person name="Stajich J.E."/>
            <person name="Spatafora J.W."/>
            <person name="Visel A."/>
            <person name="Grigoriev I.V."/>
        </authorList>
    </citation>
    <scope>NUCLEOTIDE SEQUENCE [LARGE SCALE GENOMIC DNA]</scope>
    <source>
        <strain evidence="2 3">PL171</strain>
    </source>
</reference>
<dbReference type="AlphaFoldDB" id="A0A1Y2HTS8"/>
<dbReference type="EMBL" id="MCFL01000010">
    <property type="protein sequence ID" value="ORZ37990.1"/>
    <property type="molecule type" value="Genomic_DNA"/>
</dbReference>
<organism evidence="2 3">
    <name type="scientific">Catenaria anguillulae PL171</name>
    <dbReference type="NCBI Taxonomy" id="765915"/>
    <lineage>
        <taxon>Eukaryota</taxon>
        <taxon>Fungi</taxon>
        <taxon>Fungi incertae sedis</taxon>
        <taxon>Blastocladiomycota</taxon>
        <taxon>Blastocladiomycetes</taxon>
        <taxon>Blastocladiales</taxon>
        <taxon>Catenariaceae</taxon>
        <taxon>Catenaria</taxon>
    </lineage>
</organism>
<feature type="compositionally biased region" description="Pro residues" evidence="1">
    <location>
        <begin position="16"/>
        <end position="32"/>
    </location>
</feature>
<sequence>MLDADAIHAALLASAPPSPPPTVPPPTVPGPLAPAADQMAVEVDQAAAMAAFQQLIMSVALQNPARFCLIDTATGNSHVIPHHVAHVALGTINLPLGGLQPLTMTDAAPLSAVAIASASSTHLPSTALAWPEPHAPATPLGGATTMVSPDLAAGTFITPVTLNGTDLPLPSPPDSPGRWTISSPEELKLLNQCKRGLLPYPPEFGSASEWKLFYKYATHRGIEGKWTQLRLSACLLSSRVSQPPETVEVLLALVPKDDPMFSFTVLDTQRWVDHVRGRLKEDENTYGKYVHLASVKVNKQVVGDKIKSTVQTQVAWLPATPEEEHRFAVAVDGVALHGVPKWVTVASYKTRERAIKKLANDVLNSPSPAPH</sequence>
<comment type="caution">
    <text evidence="2">The sequence shown here is derived from an EMBL/GenBank/DDBJ whole genome shotgun (WGS) entry which is preliminary data.</text>
</comment>
<evidence type="ECO:0000256" key="1">
    <source>
        <dbReference type="SAM" id="MobiDB-lite"/>
    </source>
</evidence>
<proteinExistence type="predicted"/>
<dbReference type="Proteomes" id="UP000193411">
    <property type="component" value="Unassembled WGS sequence"/>
</dbReference>
<feature type="region of interest" description="Disordered" evidence="1">
    <location>
        <begin position="13"/>
        <end position="33"/>
    </location>
</feature>
<accession>A0A1Y2HTS8</accession>
<name>A0A1Y2HTS8_9FUNG</name>
<gene>
    <name evidence="2" type="ORF">BCR44DRAFT_72226</name>
</gene>
<protein>
    <submittedName>
        <fullName evidence="2">Uncharacterized protein</fullName>
    </submittedName>
</protein>
<evidence type="ECO:0000313" key="2">
    <source>
        <dbReference type="EMBL" id="ORZ37990.1"/>
    </source>
</evidence>
<keyword evidence="3" id="KW-1185">Reference proteome</keyword>
<evidence type="ECO:0000313" key="3">
    <source>
        <dbReference type="Proteomes" id="UP000193411"/>
    </source>
</evidence>